<feature type="region of interest" description="Disordered" evidence="1">
    <location>
        <begin position="1514"/>
        <end position="1538"/>
    </location>
</feature>
<dbReference type="STRING" id="94208.A0A2S4KLD3"/>
<keyword evidence="3" id="KW-1185">Reference proteome</keyword>
<feature type="region of interest" description="Disordered" evidence="1">
    <location>
        <begin position="1865"/>
        <end position="1894"/>
    </location>
</feature>
<accession>A0A2S4KLD3</accession>
<feature type="compositionally biased region" description="Polar residues" evidence="1">
    <location>
        <begin position="1515"/>
        <end position="1535"/>
    </location>
</feature>
<dbReference type="EMBL" id="PKSG01001110">
    <property type="protein sequence ID" value="POR31000.1"/>
    <property type="molecule type" value="Genomic_DNA"/>
</dbReference>
<feature type="compositionally biased region" description="Low complexity" evidence="1">
    <location>
        <begin position="125"/>
        <end position="147"/>
    </location>
</feature>
<feature type="compositionally biased region" description="Acidic residues" evidence="1">
    <location>
        <begin position="1028"/>
        <end position="1053"/>
    </location>
</feature>
<organism evidence="2 3">
    <name type="scientific">Tolypocladium paradoxum</name>
    <dbReference type="NCBI Taxonomy" id="94208"/>
    <lineage>
        <taxon>Eukaryota</taxon>
        <taxon>Fungi</taxon>
        <taxon>Dikarya</taxon>
        <taxon>Ascomycota</taxon>
        <taxon>Pezizomycotina</taxon>
        <taxon>Sordariomycetes</taxon>
        <taxon>Hypocreomycetidae</taxon>
        <taxon>Hypocreales</taxon>
        <taxon>Ophiocordycipitaceae</taxon>
        <taxon>Tolypocladium</taxon>
    </lineage>
</organism>
<feature type="region of interest" description="Disordered" evidence="1">
    <location>
        <begin position="269"/>
        <end position="374"/>
    </location>
</feature>
<feature type="region of interest" description="Disordered" evidence="1">
    <location>
        <begin position="1023"/>
        <end position="1060"/>
    </location>
</feature>
<feature type="region of interest" description="Disordered" evidence="1">
    <location>
        <begin position="1"/>
        <end position="21"/>
    </location>
</feature>
<evidence type="ECO:0000256" key="1">
    <source>
        <dbReference type="SAM" id="MobiDB-lite"/>
    </source>
</evidence>
<feature type="compositionally biased region" description="Gly residues" evidence="1">
    <location>
        <begin position="1962"/>
        <end position="1994"/>
    </location>
</feature>
<protein>
    <submittedName>
        <fullName evidence="2">Uncharacterized protein</fullName>
    </submittedName>
</protein>
<sequence length="2037" mass="224732">MPTSTRTEYVEPATGASSTAIPPPAAQPAVVPLLSGYVLVRAALAHWSTTCEWAARLPYSYVAALSPSASGEPRLFFSSLAPSSLLSLTNTCPRARPSSCDGRCAVCLSFARPSSRRSWPRARAHPPTSSRLLSSLPAESAPSSLRRLPPPRPWQPPRFRLCAVRHSFAVTGVTVALPSCGYAVEPPPQPTAVGCVSAKPLRELLERRRSPSPWDHYDFHATLPLFASLHTFLSTYVSVPWRALLPALAVALSVLMVHAAAIAVSPTITHASRCPTPSPEDHVNAPRSRRQRSRSPSRASDATQTLPLRRTDEPQRRGRVHHQSPTTAYRRPLVAQPAVPSPTGARHEPKDRPVTPPPSGVPADKIPQSRPKPLLEDVSLYTNPHLTRDKESTTLEELAHVVRLSKYQERKRANTRIRLQRSLVSTALSARLTRCGEIAHRNLVDNFRRDDKDSFAMLYNAIHDVRKSCDELRRYALLEPEMEALSSAALGSSDSLDTPTSSVVGVGPLRSIAPFLHDISASARDTFLDFLCQLRTNPDYLATRICALTSSELNALLSFHKGLEPVESVLPFHGRSATRPHSGTPGRNGHNADIERLLSFQRHDPLSILIHTCFANSAGPDSSEDQRRTDIWSTVLARLIQQPKSSSEHFMISVLNIWTAMRDWSGKSNMEWYLMKILEDGAFLLDRAEDQHGTRFNLSDWNQSDEVAAKKFYDKAVDDLFELVDDEDATGIPEGLLELGNGVIKKLDNKYVENTSRWFVWRCLFFVFLLGVIVHPESYGMLTEYHITPYAREKILKKVAMKAHEYVSSMWSGKPSATCVPVEVPPKIKGHVESILARFQGSRSKVPAAKLLPATSITSLRETVEVHPYFVISPADLVTLVNALFPERRPLSAGSSMRSGQASISGLSAISQPIAMANPRGNFETASIISTSVSSALSDGAASREALSDDPNAATPNRYSPASGDPEAQRRLNRYEDDGYRLRLALHELGQNLGADAIRGSCHPCAERWAVLFISSDGRGLSTHMTFDPDDEHDDEDNSSSVDTDDEDSADGPELDKDYHQLRDSILRLVEDYEIPRNLEPDGERAQLSNRASRLKKYKSKNKIITPEKTMSSRNPYRKQSAREAMSSAGISGSGSGGKIEGPEPVLITMLKAASAQSKAQADFVSSHVYWKTLKHLNELESPSLRENGFAVLINIFSRGPRDSIRRSASAIEEYDAWLVWLKQSQERHEGLIDRMMRRVRAMRDKMWFVTDVRNSKEYSHSRDVCQALKTMGMPRRWSSFQRSRANTARGPGASYLYRTESQVMDLLAASEEQGGPNKLSDDQAEKTSLWLQQYDIWNFCQGEERIHRFCCEVDRCISKLIGETIREAPVLWSSELYKRDKIVYDRMRAREREQSATADDNASILSDGERRFTPSSSRPGSFVRDIRASAGHSSLDPARFSHARPNALLSDVLDGQEYFEKGSPIHTIDSASTFWSPFQPAMSPGSAASRAYSPTTSLTNLSTTFSGPIHHVQLPSSSSVSIGRPGTSASSNETVYPLRAEDEKTRFLSDLKQSLTSLLLSDLGNLLLARGSETDMWFENLGQQCVERKEAMDRRARRRSEKRDKEKHSRSSTRPRVIEKKKSCSNLRGAGDNTSERVPDSSEGTPAAEHEASTSNGADHSRPTSKENGADFPFKKAYQRLLTMFCVHPNPYAKLNALNELEHLIVASLLSNGSRKLRANRSDAGSSVVEDHGGGNRQIQLEVTIDNVKERRSQALQLALPPTGFVYQSRQTNPETRSIVSGSATNTDAITRELQNLFRDASIRPKSLFRDLQLIASFVPPSVLDKPERGKAFWNTGLAALNLKSEVCRTMVEMADEVIAAHTHARKSPMDDTAPAEAVPSATGTPPPPSTRYKLDDVGKMWAITAKEGYPTAQRELALFYLSNPEYVERTTLPLSKPREVFKQAVMEKYGRSERVRGGIGGAGAGTLGGAGGGSRGVPGATGGSGDGQGLGGKEGDVRNDAGLMCVAVHWMEAAEHGGDELATSFLRQNEFMGLA</sequence>
<feature type="region of interest" description="Disordered" evidence="1">
    <location>
        <begin position="1395"/>
        <end position="1421"/>
    </location>
</feature>
<dbReference type="PANTHER" id="PTHR42064">
    <property type="entry name" value="YALI0F28677P"/>
    <property type="match status" value="1"/>
</dbReference>
<evidence type="ECO:0000313" key="3">
    <source>
        <dbReference type="Proteomes" id="UP000237481"/>
    </source>
</evidence>
<gene>
    <name evidence="2" type="ORF">TPAR_08740</name>
</gene>
<reference evidence="2 3" key="1">
    <citation type="submission" date="2018-01" db="EMBL/GenBank/DDBJ databases">
        <title>Harnessing the power of phylogenomics to disentangle the directionality and signatures of interkingdom host jumping in the parasitic fungal genus Tolypocladium.</title>
        <authorList>
            <person name="Quandt C.A."/>
            <person name="Patterson W."/>
            <person name="Spatafora J.W."/>
        </authorList>
    </citation>
    <scope>NUCLEOTIDE SEQUENCE [LARGE SCALE GENOMIC DNA]</scope>
    <source>
        <strain evidence="2 3">NRBC 100945</strain>
    </source>
</reference>
<dbReference type="Proteomes" id="UP000237481">
    <property type="component" value="Unassembled WGS sequence"/>
</dbReference>
<feature type="compositionally biased region" description="Basic and acidic residues" evidence="1">
    <location>
        <begin position="1660"/>
        <end position="1670"/>
    </location>
</feature>
<feature type="region of interest" description="Disordered" evidence="1">
    <location>
        <begin position="1590"/>
        <end position="1671"/>
    </location>
</feature>
<feature type="region of interest" description="Disordered" evidence="1">
    <location>
        <begin position="117"/>
        <end position="151"/>
    </location>
</feature>
<dbReference type="OrthoDB" id="3548913at2759"/>
<feature type="region of interest" description="Disordered" evidence="1">
    <location>
        <begin position="1962"/>
        <end position="1996"/>
    </location>
</feature>
<comment type="caution">
    <text evidence="2">The sequence shown here is derived from an EMBL/GenBank/DDBJ whole genome shotgun (WGS) entry which is preliminary data.</text>
</comment>
<evidence type="ECO:0000313" key="2">
    <source>
        <dbReference type="EMBL" id="POR31000.1"/>
    </source>
</evidence>
<feature type="region of interest" description="Disordered" evidence="1">
    <location>
        <begin position="940"/>
        <end position="969"/>
    </location>
</feature>
<name>A0A2S4KLD3_9HYPO</name>
<feature type="compositionally biased region" description="Polar residues" evidence="1">
    <location>
        <begin position="1396"/>
        <end position="1405"/>
    </location>
</feature>
<dbReference type="PANTHER" id="PTHR42064:SF1">
    <property type="entry name" value="YALI0F28677P"/>
    <property type="match status" value="1"/>
</dbReference>
<proteinExistence type="predicted"/>